<dbReference type="InterPro" id="IPR012000">
    <property type="entry name" value="Thiamin_PyroP_enz_cen_dom"/>
</dbReference>
<dbReference type="InterPro" id="IPR029061">
    <property type="entry name" value="THDP-binding"/>
</dbReference>
<dbReference type="GO" id="GO:0009097">
    <property type="term" value="P:isoleucine biosynthetic process"/>
    <property type="evidence" value="ECO:0007669"/>
    <property type="project" value="TreeGrafter"/>
</dbReference>
<proteinExistence type="inferred from homology"/>
<dbReference type="RefSeq" id="WP_081796698.1">
    <property type="nucleotide sequence ID" value="NZ_JAEMUK010000002.1"/>
</dbReference>
<evidence type="ECO:0000256" key="1">
    <source>
        <dbReference type="ARBA" id="ARBA00001946"/>
    </source>
</evidence>
<evidence type="ECO:0000256" key="6">
    <source>
        <dbReference type="RuleBase" id="RU362132"/>
    </source>
</evidence>
<dbReference type="PROSITE" id="PS00187">
    <property type="entry name" value="TPP_ENZYMES"/>
    <property type="match status" value="1"/>
</dbReference>
<sequence length="603" mass="63524">MAVALEKGDTRDRVAASRGDAQGEVPANSARHAGDVIAASLKAQGATAIFTLCGGHISPILISAKDAGIRIVDTRHEATAAFAADAMARLSGVPGVAAVTAGPGLTNIVTPLKNAQLAQSPLILFGGAAPTMLQGRGALQDIDQRPVVAPHVKTVKQVRRVRDIGPALEDAFAVAREGVQGPAFIECPIDLLYPEALVRQWYAEAGGRGQSLGARALRFYLNRHLEKMFGGAKTTATPRPRKIRIPTPASSSVNAAAAALSKAERPLAIIGSQALATGTDAAALAEAITRLGIPVYLSGMARGLLGRDHPLQLRHQRRNALKESDCVILAGVPCDFRLDYGKQIRNTATLIAANRSRKDARLNRRATIEAIGDAALFLRALAERGRIHRDDWLASLRARDAAREADIDAQAASEGPHVNPVAFFRALDREAGDNAIFVADGGDFVATASYIVRPRGPLTWLDPGAFGTLGVGAGFALGAALARPDAEIWVLFGDGACGYSLAEFDTFVRHGIPVIAVVGNDAGWTQIAREQEKVLGDDVGTVLARTAYHEVAAGFGAEGILVKTNAEVPEALRRARAAAKAGKPVLVNVWLDRTSFREGSISM</sequence>
<dbReference type="Pfam" id="PF02775">
    <property type="entry name" value="TPP_enzyme_C"/>
    <property type="match status" value="1"/>
</dbReference>
<dbReference type="InterPro" id="IPR029035">
    <property type="entry name" value="DHS-like_NAD/FAD-binding_dom"/>
</dbReference>
<name>A0A8I1GFR3_9HYPH</name>
<dbReference type="Proteomes" id="UP000623250">
    <property type="component" value="Unassembled WGS sequence"/>
</dbReference>
<dbReference type="GO" id="GO:0000287">
    <property type="term" value="F:magnesium ion binding"/>
    <property type="evidence" value="ECO:0007669"/>
    <property type="project" value="InterPro"/>
</dbReference>
<dbReference type="CDD" id="cd02004">
    <property type="entry name" value="TPP_BZL_OCoD_HPCL"/>
    <property type="match status" value="1"/>
</dbReference>
<dbReference type="GO" id="GO:0050660">
    <property type="term" value="F:flavin adenine dinucleotide binding"/>
    <property type="evidence" value="ECO:0007669"/>
    <property type="project" value="TreeGrafter"/>
</dbReference>
<evidence type="ECO:0000256" key="3">
    <source>
        <dbReference type="ARBA" id="ARBA00007812"/>
    </source>
</evidence>
<dbReference type="GO" id="GO:0030976">
    <property type="term" value="F:thiamine pyrophosphate binding"/>
    <property type="evidence" value="ECO:0007669"/>
    <property type="project" value="InterPro"/>
</dbReference>
<protein>
    <submittedName>
        <fullName evidence="11">Thiamine pyrophosphate-binding protein</fullName>
    </submittedName>
</protein>
<dbReference type="InterPro" id="IPR011766">
    <property type="entry name" value="TPP_enzyme_TPP-bd"/>
</dbReference>
<dbReference type="PANTHER" id="PTHR18968:SF166">
    <property type="entry name" value="2-HYDROXYACYL-COA LYASE 2"/>
    <property type="match status" value="1"/>
</dbReference>
<dbReference type="GO" id="GO:0009099">
    <property type="term" value="P:L-valine biosynthetic process"/>
    <property type="evidence" value="ECO:0007669"/>
    <property type="project" value="TreeGrafter"/>
</dbReference>
<dbReference type="PANTHER" id="PTHR18968">
    <property type="entry name" value="THIAMINE PYROPHOSPHATE ENZYMES"/>
    <property type="match status" value="1"/>
</dbReference>
<evidence type="ECO:0000313" key="12">
    <source>
        <dbReference type="Proteomes" id="UP000623250"/>
    </source>
</evidence>
<feature type="domain" description="Thiamine pyrophosphate enzyme TPP-binding" evidence="9">
    <location>
        <begin position="441"/>
        <end position="589"/>
    </location>
</feature>
<evidence type="ECO:0000313" key="11">
    <source>
        <dbReference type="EMBL" id="MBJ7542017.1"/>
    </source>
</evidence>
<feature type="domain" description="Thiamine pyrophosphate enzyme N-terminal TPP-binding" evidence="10">
    <location>
        <begin position="32"/>
        <end position="144"/>
    </location>
</feature>
<evidence type="ECO:0000259" key="8">
    <source>
        <dbReference type="Pfam" id="PF00205"/>
    </source>
</evidence>
<dbReference type="Gene3D" id="3.40.50.970">
    <property type="match status" value="2"/>
</dbReference>
<dbReference type="GO" id="GO:0005948">
    <property type="term" value="C:acetolactate synthase complex"/>
    <property type="evidence" value="ECO:0007669"/>
    <property type="project" value="TreeGrafter"/>
</dbReference>
<comment type="cofactor">
    <cofactor evidence="1">
        <name>Mg(2+)</name>
        <dbReference type="ChEBI" id="CHEBI:18420"/>
    </cofactor>
</comment>
<dbReference type="SUPFAM" id="SSF52518">
    <property type="entry name" value="Thiamin diphosphate-binding fold (THDP-binding)"/>
    <property type="match status" value="2"/>
</dbReference>
<feature type="compositionally biased region" description="Basic and acidic residues" evidence="7">
    <location>
        <begin position="1"/>
        <end position="15"/>
    </location>
</feature>
<dbReference type="Gene3D" id="3.40.50.1220">
    <property type="entry name" value="TPP-binding domain"/>
    <property type="match status" value="1"/>
</dbReference>
<dbReference type="InterPro" id="IPR012001">
    <property type="entry name" value="Thiamin_PyroP_enz_TPP-bd_dom"/>
</dbReference>
<dbReference type="InterPro" id="IPR045229">
    <property type="entry name" value="TPP_enz"/>
</dbReference>
<dbReference type="GO" id="GO:0003984">
    <property type="term" value="F:acetolactate synthase activity"/>
    <property type="evidence" value="ECO:0007669"/>
    <property type="project" value="TreeGrafter"/>
</dbReference>
<dbReference type="CDD" id="cd07035">
    <property type="entry name" value="TPP_PYR_POX_like"/>
    <property type="match status" value="1"/>
</dbReference>
<organism evidence="11 12">
    <name type="scientific">Rhodomicrobium udaipurense</name>
    <dbReference type="NCBI Taxonomy" id="1202716"/>
    <lineage>
        <taxon>Bacteria</taxon>
        <taxon>Pseudomonadati</taxon>
        <taxon>Pseudomonadota</taxon>
        <taxon>Alphaproteobacteria</taxon>
        <taxon>Hyphomicrobiales</taxon>
        <taxon>Hyphomicrobiaceae</taxon>
        <taxon>Rhodomicrobium</taxon>
    </lineage>
</organism>
<reference evidence="11 12" key="1">
    <citation type="submission" date="2020-12" db="EMBL/GenBank/DDBJ databases">
        <title>Revised draft genomes of Rhodomicrobium vannielii ATCC 17100 and Rhodomicrobium udaipurense JA643.</title>
        <authorList>
            <person name="Conners E.M."/>
            <person name="Davenport E.J."/>
            <person name="Bose A."/>
        </authorList>
    </citation>
    <scope>NUCLEOTIDE SEQUENCE [LARGE SCALE GENOMIC DNA]</scope>
    <source>
        <strain evidence="11 12">JA643</strain>
    </source>
</reference>
<dbReference type="InterPro" id="IPR000399">
    <property type="entry name" value="TPP-bd_CS"/>
</dbReference>
<feature type="region of interest" description="Disordered" evidence="7">
    <location>
        <begin position="1"/>
        <end position="28"/>
    </location>
</feature>
<evidence type="ECO:0000256" key="4">
    <source>
        <dbReference type="ARBA" id="ARBA00022723"/>
    </source>
</evidence>
<comment type="similarity">
    <text evidence="3 6">Belongs to the TPP enzyme family.</text>
</comment>
<keyword evidence="5 6" id="KW-0786">Thiamine pyrophosphate</keyword>
<evidence type="ECO:0000256" key="2">
    <source>
        <dbReference type="ARBA" id="ARBA00001964"/>
    </source>
</evidence>
<keyword evidence="12" id="KW-1185">Reference proteome</keyword>
<dbReference type="EMBL" id="JAEMUK010000002">
    <property type="protein sequence ID" value="MBJ7542017.1"/>
    <property type="molecule type" value="Genomic_DNA"/>
</dbReference>
<feature type="domain" description="Thiamine pyrophosphate enzyme central" evidence="8">
    <location>
        <begin position="253"/>
        <end position="381"/>
    </location>
</feature>
<evidence type="ECO:0000256" key="5">
    <source>
        <dbReference type="ARBA" id="ARBA00023052"/>
    </source>
</evidence>
<accession>A0A8I1GFR3</accession>
<comment type="caution">
    <text evidence="11">The sequence shown here is derived from an EMBL/GenBank/DDBJ whole genome shotgun (WGS) entry which is preliminary data.</text>
</comment>
<evidence type="ECO:0000259" key="9">
    <source>
        <dbReference type="Pfam" id="PF02775"/>
    </source>
</evidence>
<dbReference type="Pfam" id="PF00205">
    <property type="entry name" value="TPP_enzyme_M"/>
    <property type="match status" value="1"/>
</dbReference>
<comment type="cofactor">
    <cofactor evidence="2">
        <name>thiamine diphosphate</name>
        <dbReference type="ChEBI" id="CHEBI:58937"/>
    </cofactor>
</comment>
<evidence type="ECO:0000259" key="10">
    <source>
        <dbReference type="Pfam" id="PF02776"/>
    </source>
</evidence>
<gene>
    <name evidence="11" type="ORF">JDN41_00405</name>
</gene>
<dbReference type="Pfam" id="PF02776">
    <property type="entry name" value="TPP_enzyme_N"/>
    <property type="match status" value="1"/>
</dbReference>
<evidence type="ECO:0000256" key="7">
    <source>
        <dbReference type="SAM" id="MobiDB-lite"/>
    </source>
</evidence>
<dbReference type="AlphaFoldDB" id="A0A8I1GFR3"/>
<dbReference type="SUPFAM" id="SSF52467">
    <property type="entry name" value="DHS-like NAD/FAD-binding domain"/>
    <property type="match status" value="1"/>
</dbReference>
<keyword evidence="4" id="KW-0479">Metal-binding</keyword>